<protein>
    <recommendedName>
        <fullName evidence="4">AAA domain-containing protein</fullName>
    </recommendedName>
</protein>
<dbReference type="AlphaFoldDB" id="A0A5J4QT38"/>
<dbReference type="Pfam" id="PF13173">
    <property type="entry name" value="AAA_14"/>
    <property type="match status" value="1"/>
</dbReference>
<dbReference type="PANTHER" id="PTHR33295">
    <property type="entry name" value="ATPASE"/>
    <property type="match status" value="1"/>
</dbReference>
<sequence length="420" mass="48879">MEQAIMKQNPHWNGKRYLHLQERSVFERLLNNLQTRHIQILTGIRRCGKSSIFRMLINELMQQTSPKSILFLNLDDPQYFEVWENPALFYSIIETAEKIAGEKVQYLFLDEVQAVTRWENFVKSTYDSEVFKKIFVTGSNYSFLNNEYSILLSGRYLANNVFPFSLKELFVNNRVTDYLTLIQERPSVLRIIDNCLEWGCFPEIKLQKNNDIKSNLLTSYFDSIIMKDCVSRHQIADIATFKKLLLYSISNAGAIFSYKSLGVAAGTNENTAKKYIDILNGSYIIQDISNFAFSLKENVRNSHKIYAADTGLMNVISYRFFDNKGALFENFVFNELQKQNHEKITFATNSGECDFVIKDGFDYQAVQVCYELTPENSGREFADFSNMEKDIKLSRKTIITYNQEQQTGDIEVVPVWKYFF</sequence>
<proteinExistence type="predicted"/>
<evidence type="ECO:0000259" key="2">
    <source>
        <dbReference type="Pfam" id="PF13635"/>
    </source>
</evidence>
<organism evidence="3">
    <name type="scientific">termite gut metagenome</name>
    <dbReference type="NCBI Taxonomy" id="433724"/>
    <lineage>
        <taxon>unclassified sequences</taxon>
        <taxon>metagenomes</taxon>
        <taxon>organismal metagenomes</taxon>
    </lineage>
</organism>
<dbReference type="EMBL" id="SNRY01002555">
    <property type="protein sequence ID" value="KAA6324525.1"/>
    <property type="molecule type" value="Genomic_DNA"/>
</dbReference>
<dbReference type="InterPro" id="IPR027417">
    <property type="entry name" value="P-loop_NTPase"/>
</dbReference>
<dbReference type="Pfam" id="PF13635">
    <property type="entry name" value="DUF4143"/>
    <property type="match status" value="1"/>
</dbReference>
<gene>
    <name evidence="3" type="ORF">EZS27_026156</name>
</gene>
<dbReference type="SUPFAM" id="SSF52540">
    <property type="entry name" value="P-loop containing nucleoside triphosphate hydrolases"/>
    <property type="match status" value="1"/>
</dbReference>
<dbReference type="PANTHER" id="PTHR33295:SF8">
    <property type="entry name" value="AAA+ ATPASE DOMAIN-CONTAINING PROTEIN"/>
    <property type="match status" value="1"/>
</dbReference>
<evidence type="ECO:0000259" key="1">
    <source>
        <dbReference type="Pfam" id="PF13173"/>
    </source>
</evidence>
<accession>A0A5J4QT38</accession>
<feature type="domain" description="AAA" evidence="1">
    <location>
        <begin position="36"/>
        <end position="169"/>
    </location>
</feature>
<name>A0A5J4QT38_9ZZZZ</name>
<reference evidence="3" key="1">
    <citation type="submission" date="2019-03" db="EMBL/GenBank/DDBJ databases">
        <title>Single cell metagenomics reveals metabolic interactions within the superorganism composed of flagellate Streblomastix strix and complex community of Bacteroidetes bacteria on its surface.</title>
        <authorList>
            <person name="Treitli S.C."/>
            <person name="Kolisko M."/>
            <person name="Husnik F."/>
            <person name="Keeling P."/>
            <person name="Hampl V."/>
        </authorList>
    </citation>
    <scope>NUCLEOTIDE SEQUENCE</scope>
    <source>
        <strain evidence="3">STM</strain>
    </source>
</reference>
<feature type="domain" description="DUF4143" evidence="2">
    <location>
        <begin position="227"/>
        <end position="370"/>
    </location>
</feature>
<dbReference type="InterPro" id="IPR041682">
    <property type="entry name" value="AAA_14"/>
</dbReference>
<evidence type="ECO:0000313" key="3">
    <source>
        <dbReference type="EMBL" id="KAA6324525.1"/>
    </source>
</evidence>
<comment type="caution">
    <text evidence="3">The sequence shown here is derived from an EMBL/GenBank/DDBJ whole genome shotgun (WGS) entry which is preliminary data.</text>
</comment>
<evidence type="ECO:0008006" key="4">
    <source>
        <dbReference type="Google" id="ProtNLM"/>
    </source>
</evidence>
<dbReference type="InterPro" id="IPR025420">
    <property type="entry name" value="DUF4143"/>
</dbReference>